<keyword evidence="3" id="KW-0326">Glycosidase</keyword>
<feature type="domain" description="Nucleoside phosphorylase" evidence="2">
    <location>
        <begin position="48"/>
        <end position="226"/>
    </location>
</feature>
<dbReference type="PANTHER" id="PTHR46832:SF2">
    <property type="entry name" value="FUTALOSINE HYDROLASE"/>
    <property type="match status" value="1"/>
</dbReference>
<dbReference type="Gene3D" id="3.40.50.1580">
    <property type="entry name" value="Nucleoside phosphorylase domain"/>
    <property type="match status" value="1"/>
</dbReference>
<dbReference type="InterPro" id="IPR035994">
    <property type="entry name" value="Nucleoside_phosphorylase_sf"/>
</dbReference>
<dbReference type="Pfam" id="PF01048">
    <property type="entry name" value="PNP_UDP_1"/>
    <property type="match status" value="1"/>
</dbReference>
<dbReference type="GO" id="GO:0008782">
    <property type="term" value="F:adenosylhomocysteine nucleosidase activity"/>
    <property type="evidence" value="ECO:0007669"/>
    <property type="project" value="TreeGrafter"/>
</dbReference>
<dbReference type="InterPro" id="IPR019963">
    <property type="entry name" value="FL_hydrolase_MqnB"/>
</dbReference>
<dbReference type="InterPro" id="IPR000845">
    <property type="entry name" value="Nucleoside_phosphorylase_d"/>
</dbReference>
<keyword evidence="3" id="KW-0378">Hydrolase</keyword>
<keyword evidence="4" id="KW-1185">Reference proteome</keyword>
<dbReference type="SUPFAM" id="SSF53167">
    <property type="entry name" value="Purine and uridine phosphorylases"/>
    <property type="match status" value="1"/>
</dbReference>
<dbReference type="GO" id="GO:0005829">
    <property type="term" value="C:cytosol"/>
    <property type="evidence" value="ECO:0007669"/>
    <property type="project" value="TreeGrafter"/>
</dbReference>
<evidence type="ECO:0000259" key="2">
    <source>
        <dbReference type="Pfam" id="PF01048"/>
    </source>
</evidence>
<evidence type="ECO:0000313" key="4">
    <source>
        <dbReference type="Proteomes" id="UP000266118"/>
    </source>
</evidence>
<protein>
    <recommendedName>
        <fullName evidence="1">Futalosine hydrolase</fullName>
        <ecNumber evidence="1">3.2.2.26</ecNumber>
    </recommendedName>
</protein>
<dbReference type="PANTHER" id="PTHR46832">
    <property type="entry name" value="5'-METHYLTHIOADENOSINE/S-ADENOSYLHOMOCYSTEINE NUCLEOSIDASE"/>
    <property type="match status" value="1"/>
</dbReference>
<proteinExistence type="predicted"/>
<reference evidence="3 4" key="1">
    <citation type="submission" date="2018-09" db="EMBL/GenBank/DDBJ databases">
        <title>Arachidicoccus sp. nov., a bacterium isolated from soil.</title>
        <authorList>
            <person name="Weon H.-Y."/>
            <person name="Kwon S.-W."/>
            <person name="Lee S.A."/>
        </authorList>
    </citation>
    <scope>NUCLEOTIDE SEQUENCE [LARGE SCALE GENOMIC DNA]</scope>
    <source>
        <strain evidence="3 4">KIS59-12</strain>
    </source>
</reference>
<sequence length="230" mass="26116">MIDFHLTIEKNKIKQLKIIITSATKFEVEALKDSLMQNSGLNIQFHESGVGIMQSTFSIQKMMLVEKPNLVIQVGIAGTFDAKYGLGDVVIVNEEFLGSCGVEENGDWQDIFDLNLCESNKFPFQNLGLKNPFLKKFNLLHLPLVKGVTIDEISTKPHRIENLKTKYQCCIETMEGAALHYCGLQYQIPFLQIRGISNYVGERNKQHWQLKDSINNVCVKAFEILENGFL</sequence>
<evidence type="ECO:0000256" key="1">
    <source>
        <dbReference type="NCBIfam" id="TIGR03664"/>
    </source>
</evidence>
<dbReference type="GO" id="GO:0008930">
    <property type="term" value="F:methylthioadenosine nucleosidase activity"/>
    <property type="evidence" value="ECO:0007669"/>
    <property type="project" value="TreeGrafter"/>
</dbReference>
<dbReference type="AlphaFoldDB" id="A0A386HUL8"/>
<dbReference type="GO" id="GO:0009234">
    <property type="term" value="P:menaquinone biosynthetic process"/>
    <property type="evidence" value="ECO:0007669"/>
    <property type="project" value="UniProtKB-UniRule"/>
</dbReference>
<name>A0A386HUL8_9BACT</name>
<dbReference type="GO" id="GO:0019284">
    <property type="term" value="P:L-methionine salvage from S-adenosylmethionine"/>
    <property type="evidence" value="ECO:0007669"/>
    <property type="project" value="TreeGrafter"/>
</dbReference>
<dbReference type="NCBIfam" id="TIGR03664">
    <property type="entry name" value="fut_nucase"/>
    <property type="match status" value="1"/>
</dbReference>
<dbReference type="GO" id="GO:0009116">
    <property type="term" value="P:nucleoside metabolic process"/>
    <property type="evidence" value="ECO:0007669"/>
    <property type="project" value="InterPro"/>
</dbReference>
<organism evidence="3 4">
    <name type="scientific">Arachidicoccus soli</name>
    <dbReference type="NCBI Taxonomy" id="2341117"/>
    <lineage>
        <taxon>Bacteria</taxon>
        <taxon>Pseudomonadati</taxon>
        <taxon>Bacteroidota</taxon>
        <taxon>Chitinophagia</taxon>
        <taxon>Chitinophagales</taxon>
        <taxon>Chitinophagaceae</taxon>
        <taxon>Arachidicoccus</taxon>
    </lineage>
</organism>
<dbReference type="OrthoDB" id="9788270at2"/>
<dbReference type="KEGG" id="ark:D6B99_16710"/>
<dbReference type="Proteomes" id="UP000266118">
    <property type="component" value="Chromosome"/>
</dbReference>
<gene>
    <name evidence="3" type="primary">mqnB</name>
    <name evidence="3" type="ORF">D6B99_16710</name>
</gene>
<evidence type="ECO:0000313" key="3">
    <source>
        <dbReference type="EMBL" id="AYD49116.1"/>
    </source>
</evidence>
<accession>A0A386HUL8</accession>
<dbReference type="EC" id="3.2.2.26" evidence="1"/>
<dbReference type="EMBL" id="CP032489">
    <property type="protein sequence ID" value="AYD49116.1"/>
    <property type="molecule type" value="Genomic_DNA"/>
</dbReference>